<dbReference type="PROSITE" id="PS00028">
    <property type="entry name" value="ZINC_FINGER_C2H2_1"/>
    <property type="match status" value="11"/>
</dbReference>
<protein>
    <recommendedName>
        <fullName evidence="12">C2H2-type domain-containing protein</fullName>
    </recommendedName>
</protein>
<keyword evidence="5 11" id="KW-0863">Zinc-finger</keyword>
<evidence type="ECO:0000313" key="13">
    <source>
        <dbReference type="Ensembl" id="ENSEBUP00000002210.1"/>
    </source>
</evidence>
<keyword evidence="6" id="KW-0862">Zinc</keyword>
<name>A0A8C4PX66_EPTBU</name>
<dbReference type="FunFam" id="3.30.160.60:FF:000761">
    <property type="entry name" value="Zinc finger protein 449"/>
    <property type="match status" value="1"/>
</dbReference>
<feature type="domain" description="C2H2-type" evidence="12">
    <location>
        <begin position="425"/>
        <end position="452"/>
    </location>
</feature>
<dbReference type="FunFam" id="3.30.160.60:FF:001498">
    <property type="entry name" value="Zinc finger protein 404"/>
    <property type="match status" value="1"/>
</dbReference>
<keyword evidence="14" id="KW-1185">Reference proteome</keyword>
<dbReference type="FunFam" id="3.30.160.60:FF:000145">
    <property type="entry name" value="Zinc finger protein 574"/>
    <property type="match status" value="1"/>
</dbReference>
<evidence type="ECO:0000256" key="6">
    <source>
        <dbReference type="ARBA" id="ARBA00022833"/>
    </source>
</evidence>
<dbReference type="PROSITE" id="PS50157">
    <property type="entry name" value="ZINC_FINGER_C2H2_2"/>
    <property type="match status" value="11"/>
</dbReference>
<dbReference type="FunFam" id="3.30.160.60:FF:000358">
    <property type="entry name" value="zinc finger protein 24"/>
    <property type="match status" value="1"/>
</dbReference>
<accession>A0A8C4PX66</accession>
<evidence type="ECO:0000256" key="3">
    <source>
        <dbReference type="ARBA" id="ARBA00022723"/>
    </source>
</evidence>
<evidence type="ECO:0000256" key="5">
    <source>
        <dbReference type="ARBA" id="ARBA00022771"/>
    </source>
</evidence>
<dbReference type="GO" id="GO:0000981">
    <property type="term" value="F:DNA-binding transcription factor activity, RNA polymerase II-specific"/>
    <property type="evidence" value="ECO:0007669"/>
    <property type="project" value="TreeGrafter"/>
</dbReference>
<feature type="domain" description="C2H2-type" evidence="12">
    <location>
        <begin position="313"/>
        <end position="340"/>
    </location>
</feature>
<dbReference type="InterPro" id="IPR036236">
    <property type="entry name" value="Znf_C2H2_sf"/>
</dbReference>
<dbReference type="PANTHER" id="PTHR24409:SF295">
    <property type="entry name" value="AZ2-RELATED"/>
    <property type="match status" value="1"/>
</dbReference>
<evidence type="ECO:0000256" key="1">
    <source>
        <dbReference type="ARBA" id="ARBA00004123"/>
    </source>
</evidence>
<dbReference type="FunFam" id="3.30.160.60:FF:001963">
    <property type="entry name" value="Replication initiator 1"/>
    <property type="match status" value="1"/>
</dbReference>
<feature type="domain" description="C2H2-type" evidence="12">
    <location>
        <begin position="537"/>
        <end position="564"/>
    </location>
</feature>
<keyword evidence="9" id="KW-0804">Transcription</keyword>
<keyword evidence="4" id="KW-0677">Repeat</keyword>
<dbReference type="SMART" id="SM00355">
    <property type="entry name" value="ZnF_C2H2"/>
    <property type="match status" value="11"/>
</dbReference>
<dbReference type="Proteomes" id="UP000694388">
    <property type="component" value="Unplaced"/>
</dbReference>
<evidence type="ECO:0000256" key="2">
    <source>
        <dbReference type="ARBA" id="ARBA00006991"/>
    </source>
</evidence>
<keyword evidence="7" id="KW-0805">Transcription regulation</keyword>
<keyword evidence="3" id="KW-0479">Metal-binding</keyword>
<reference evidence="13" key="2">
    <citation type="submission" date="2025-09" db="UniProtKB">
        <authorList>
            <consortium name="Ensembl"/>
        </authorList>
    </citation>
    <scope>IDENTIFICATION</scope>
</reference>
<dbReference type="FunFam" id="3.30.160.60:FF:001732">
    <property type="entry name" value="Zgc:162936"/>
    <property type="match status" value="1"/>
</dbReference>
<keyword evidence="10" id="KW-0539">Nucleus</keyword>
<feature type="domain" description="C2H2-type" evidence="12">
    <location>
        <begin position="453"/>
        <end position="480"/>
    </location>
</feature>
<comment type="subcellular location">
    <subcellularLocation>
        <location evidence="1">Nucleus</location>
    </subcellularLocation>
</comment>
<organism evidence="13 14">
    <name type="scientific">Eptatretus burgeri</name>
    <name type="common">Inshore hagfish</name>
    <dbReference type="NCBI Taxonomy" id="7764"/>
    <lineage>
        <taxon>Eukaryota</taxon>
        <taxon>Metazoa</taxon>
        <taxon>Chordata</taxon>
        <taxon>Craniata</taxon>
        <taxon>Vertebrata</taxon>
        <taxon>Cyclostomata</taxon>
        <taxon>Myxini</taxon>
        <taxon>Myxiniformes</taxon>
        <taxon>Myxinidae</taxon>
        <taxon>Eptatretinae</taxon>
        <taxon>Eptatretus</taxon>
    </lineage>
</organism>
<dbReference type="GO" id="GO:0045893">
    <property type="term" value="P:positive regulation of DNA-templated transcription"/>
    <property type="evidence" value="ECO:0007669"/>
    <property type="project" value="UniProtKB-ARBA"/>
</dbReference>
<dbReference type="AlphaFoldDB" id="A0A8C4PX66"/>
<dbReference type="FunFam" id="3.30.160.60:FF:000295">
    <property type="entry name" value="zinc finger protein 19"/>
    <property type="match status" value="1"/>
</dbReference>
<evidence type="ECO:0000259" key="12">
    <source>
        <dbReference type="PROSITE" id="PS50157"/>
    </source>
</evidence>
<keyword evidence="8" id="KW-0238">DNA-binding</keyword>
<feature type="domain" description="C2H2-type" evidence="12">
    <location>
        <begin position="397"/>
        <end position="424"/>
    </location>
</feature>
<dbReference type="GeneTree" id="ENSGT01150000286953"/>
<evidence type="ECO:0000256" key="4">
    <source>
        <dbReference type="ARBA" id="ARBA00022737"/>
    </source>
</evidence>
<feature type="domain" description="C2H2-type" evidence="12">
    <location>
        <begin position="481"/>
        <end position="508"/>
    </location>
</feature>
<feature type="domain" description="C2H2-type" evidence="12">
    <location>
        <begin position="509"/>
        <end position="536"/>
    </location>
</feature>
<evidence type="ECO:0000256" key="11">
    <source>
        <dbReference type="PROSITE-ProRule" id="PRU00042"/>
    </source>
</evidence>
<dbReference type="FunFam" id="3.30.160.60:FF:001506">
    <property type="entry name" value="Zinc finger protein"/>
    <property type="match status" value="1"/>
</dbReference>
<dbReference type="FunFam" id="3.30.160.60:FF:000562">
    <property type="entry name" value="Zinc finger protein 786"/>
    <property type="match status" value="1"/>
</dbReference>
<comment type="similarity">
    <text evidence="2">Belongs to the krueppel C2H2-type zinc-finger protein family.</text>
</comment>
<dbReference type="InterPro" id="IPR013087">
    <property type="entry name" value="Znf_C2H2_type"/>
</dbReference>
<dbReference type="Gene3D" id="3.30.160.60">
    <property type="entry name" value="Classic Zinc Finger"/>
    <property type="match status" value="11"/>
</dbReference>
<dbReference type="Ensembl" id="ENSEBUT00000002559.1">
    <property type="protein sequence ID" value="ENSEBUP00000002210.1"/>
    <property type="gene ID" value="ENSEBUG00000001741.1"/>
</dbReference>
<dbReference type="GO" id="GO:0005694">
    <property type="term" value="C:chromosome"/>
    <property type="evidence" value="ECO:0007669"/>
    <property type="project" value="UniProtKB-ARBA"/>
</dbReference>
<feature type="domain" description="C2H2-type" evidence="12">
    <location>
        <begin position="341"/>
        <end position="368"/>
    </location>
</feature>
<sequence length="610" mass="69960">MSESESFLTWLQAHGLRSETAQAVVMQLGIESQKLLHACTESEWVRTELFTFAKQKLPFTMYVELRNFVESYGVQRQVQPACSALITVLCSMLNTVGQEFSSCAQKLSSVESQYTLPSDDVKNLENSNEVLGFRIRDVYSLQPEEETLTPQFGSLHPQEETLPPHFGDIGQMEETYLQGSIASDFPDVSNNVIVKEEPYDDSHEEFSAVPPFVPEESANDTSNMKSTVSKGSKVVKNKATLKRHIKFTQDSPSETYKNSNYQYSNKPKIKSFKHKNIGKKKKNQYKCSVCNKAFSKLGILKVHMRCHGDKPPYNCTLCTKTFGHLRNLKSHLLIHTGERPYVCSVCNRTFNRLDNMKSHMRIHTRERPHTCCVCGKGFKRLSYMKSHMNTHFEVNPFKCNVCSKEFTRLSHLYSHKKTHTGERPYECSVCGKGFVNRSYLPIHMKVHGGERPFRCSVCGKDFMALRAMKLHMMIHTGERPFKCSFCGKGFIHKSSMTIHMRSHSGERPYECSVCGKAFKRIGDMRIHVMIHTGERPYKCSFCEKDFIRKVTLDIHMRTHTGERPFECSVCGKGFTQNSKMKKHIKIHTKARTDVRRKQKAQAASFQDVNH</sequence>
<dbReference type="GO" id="GO:0005634">
    <property type="term" value="C:nucleus"/>
    <property type="evidence" value="ECO:0007669"/>
    <property type="project" value="UniProtKB-SubCell"/>
</dbReference>
<feature type="domain" description="C2H2-type" evidence="12">
    <location>
        <begin position="369"/>
        <end position="396"/>
    </location>
</feature>
<dbReference type="GO" id="GO:0008270">
    <property type="term" value="F:zinc ion binding"/>
    <property type="evidence" value="ECO:0007669"/>
    <property type="project" value="UniProtKB-KW"/>
</dbReference>
<dbReference type="PANTHER" id="PTHR24409">
    <property type="entry name" value="ZINC FINGER PROTEIN 142"/>
    <property type="match status" value="1"/>
</dbReference>
<dbReference type="SUPFAM" id="SSF57667">
    <property type="entry name" value="beta-beta-alpha zinc fingers"/>
    <property type="match status" value="6"/>
</dbReference>
<evidence type="ECO:0000256" key="8">
    <source>
        <dbReference type="ARBA" id="ARBA00023125"/>
    </source>
</evidence>
<reference evidence="13" key="1">
    <citation type="submission" date="2025-08" db="UniProtKB">
        <authorList>
            <consortium name="Ensembl"/>
        </authorList>
    </citation>
    <scope>IDENTIFICATION</scope>
</reference>
<dbReference type="Pfam" id="PF13912">
    <property type="entry name" value="zf-C2H2_6"/>
    <property type="match status" value="1"/>
</dbReference>
<evidence type="ECO:0000256" key="10">
    <source>
        <dbReference type="ARBA" id="ARBA00023242"/>
    </source>
</evidence>
<evidence type="ECO:0000256" key="7">
    <source>
        <dbReference type="ARBA" id="ARBA00023015"/>
    </source>
</evidence>
<dbReference type="Pfam" id="PF00096">
    <property type="entry name" value="zf-C2H2"/>
    <property type="match status" value="9"/>
</dbReference>
<dbReference type="GO" id="GO:0000977">
    <property type="term" value="F:RNA polymerase II transcription regulatory region sequence-specific DNA binding"/>
    <property type="evidence" value="ECO:0007669"/>
    <property type="project" value="TreeGrafter"/>
</dbReference>
<proteinExistence type="inferred from homology"/>
<feature type="domain" description="C2H2-type" evidence="12">
    <location>
        <begin position="285"/>
        <end position="312"/>
    </location>
</feature>
<evidence type="ECO:0000313" key="14">
    <source>
        <dbReference type="Proteomes" id="UP000694388"/>
    </source>
</evidence>
<feature type="domain" description="C2H2-type" evidence="12">
    <location>
        <begin position="565"/>
        <end position="592"/>
    </location>
</feature>
<evidence type="ECO:0000256" key="9">
    <source>
        <dbReference type="ARBA" id="ARBA00023163"/>
    </source>
</evidence>
<dbReference type="FunFam" id="3.30.160.60:FF:002343">
    <property type="entry name" value="Zinc finger protein 33A"/>
    <property type="match status" value="1"/>
</dbReference>